<protein>
    <submittedName>
        <fullName evidence="2">Unannotated protein</fullName>
    </submittedName>
</protein>
<gene>
    <name evidence="2" type="ORF">UFOPK1852_00407</name>
</gene>
<sequence>MNQIFEAQVFRAEWRKLRRPTLFLGTMLASAGLTGLVTSLLFLLIDSPQGNSDRGNMISREILQLPSGLTIGFSNAAGLLGIVALCVFAAQTAQEYTYGTLRNLLVRQPRRIRLLLGKYISMASFAIVMVILAAVVSMSLAFGLSGKAKVATDAWVTSDALHEIAKTFGNVLLSVIAFGTVGMILGLLLRSPISSISLGVIWLLIVENILIAVKASLGKWMPGNLISTIAIGGTDDVSYMHSVTMVAIYLIVGTAIVTILFKRRDVSN</sequence>
<feature type="transmembrane region" description="Helical" evidence="1">
    <location>
        <begin position="237"/>
        <end position="261"/>
    </location>
</feature>
<dbReference type="PANTHER" id="PTHR37305">
    <property type="entry name" value="INTEGRAL MEMBRANE PROTEIN-RELATED"/>
    <property type="match status" value="1"/>
</dbReference>
<dbReference type="AlphaFoldDB" id="A0A6J6H064"/>
<keyword evidence="1" id="KW-0812">Transmembrane</keyword>
<dbReference type="EMBL" id="CAEZUS010000044">
    <property type="protein sequence ID" value="CAB4606050.1"/>
    <property type="molecule type" value="Genomic_DNA"/>
</dbReference>
<feature type="transmembrane region" description="Helical" evidence="1">
    <location>
        <begin position="65"/>
        <end position="90"/>
    </location>
</feature>
<keyword evidence="1" id="KW-1133">Transmembrane helix</keyword>
<accession>A0A6J6H064</accession>
<keyword evidence="1" id="KW-0472">Membrane</keyword>
<feature type="transmembrane region" description="Helical" evidence="1">
    <location>
        <begin position="196"/>
        <end position="217"/>
    </location>
</feature>
<feature type="transmembrane region" description="Helical" evidence="1">
    <location>
        <begin position="164"/>
        <end position="189"/>
    </location>
</feature>
<organism evidence="2">
    <name type="scientific">freshwater metagenome</name>
    <dbReference type="NCBI Taxonomy" id="449393"/>
    <lineage>
        <taxon>unclassified sequences</taxon>
        <taxon>metagenomes</taxon>
        <taxon>ecological metagenomes</taxon>
    </lineage>
</organism>
<feature type="transmembrane region" description="Helical" evidence="1">
    <location>
        <begin position="21"/>
        <end position="45"/>
    </location>
</feature>
<feature type="transmembrane region" description="Helical" evidence="1">
    <location>
        <begin position="119"/>
        <end position="144"/>
    </location>
</feature>
<evidence type="ECO:0000313" key="2">
    <source>
        <dbReference type="EMBL" id="CAB4606050.1"/>
    </source>
</evidence>
<dbReference type="Pfam" id="PF12730">
    <property type="entry name" value="ABC2_membrane_4"/>
    <property type="match status" value="1"/>
</dbReference>
<name>A0A6J6H064_9ZZZZ</name>
<proteinExistence type="predicted"/>
<reference evidence="2" key="1">
    <citation type="submission" date="2020-05" db="EMBL/GenBank/DDBJ databases">
        <authorList>
            <person name="Chiriac C."/>
            <person name="Salcher M."/>
            <person name="Ghai R."/>
            <person name="Kavagutti S V."/>
        </authorList>
    </citation>
    <scope>NUCLEOTIDE SEQUENCE</scope>
</reference>
<dbReference type="PANTHER" id="PTHR37305:SF1">
    <property type="entry name" value="MEMBRANE PROTEIN"/>
    <property type="match status" value="1"/>
</dbReference>
<evidence type="ECO:0000256" key="1">
    <source>
        <dbReference type="SAM" id="Phobius"/>
    </source>
</evidence>